<dbReference type="Pfam" id="PF03797">
    <property type="entry name" value="Autotransporter"/>
    <property type="match status" value="1"/>
</dbReference>
<proteinExistence type="predicted"/>
<accession>A0ABT1SUC3</accession>
<dbReference type="InterPro" id="IPR003991">
    <property type="entry name" value="Pertactin_virulence_factor"/>
</dbReference>
<dbReference type="SMART" id="SM00869">
    <property type="entry name" value="Autotransporter"/>
    <property type="match status" value="1"/>
</dbReference>
<comment type="caution">
    <text evidence="2">The sequence shown here is derived from an EMBL/GenBank/DDBJ whole genome shotgun (WGS) entry which is preliminary data.</text>
</comment>
<dbReference type="SUPFAM" id="SSF103515">
    <property type="entry name" value="Autotransporter"/>
    <property type="match status" value="1"/>
</dbReference>
<dbReference type="SUPFAM" id="SSF51126">
    <property type="entry name" value="Pectin lyase-like"/>
    <property type="match status" value="1"/>
</dbReference>
<gene>
    <name evidence="2" type="ORF">NE675_10660</name>
</gene>
<name>A0ABT1SUC3_9FIRM</name>
<dbReference type="Gene3D" id="2.40.128.130">
    <property type="entry name" value="Autotransporter beta-domain"/>
    <property type="match status" value="1"/>
</dbReference>
<dbReference type="PRINTS" id="PR01484">
    <property type="entry name" value="PRTACTNFAMLY"/>
</dbReference>
<sequence>MSSKKARRELLRVLVLAALLSTPYMGVGAVEYPITGDTIGGTHELQGQHSLFDFTVDQEVTATSDVSVISEVADGEEMKVVFDGSLKEDLAKGNLDLNMDGHILSIDAKPDILYIGQDNVSVNIHDAYTIEVTARAGVIVDVFEQSGNSISLQAKKDILLTQVEQYSFGSSLTVDGDNQLKLNAGNDIVLQHDESGSMMSIGEETKAEMNAGHDITFNKGDITSYDGGSLKIDAGNDITFTEANIEAWRKGELQIKAGNDIKVNGEGFTGMNLNDGGILHVEAGQDITVDNADIDAKEEASLQMDADNDITFGNTGIEIQSGATIQMNAGNDIKLDNTSVDIQDEATLQIDAGKDITFDKTNVVVQNGAKIKIDNVNNIVFNKTNEESDSSSLYVDNDGEATLTAKNDILFNREQDGTFIELNYSDRWGERGPASATITAAENIIFHEDQASNSSAIYMNNGPTLQIEAQAIKGNTQRLAETTWYADLSLNAEDIEWIAQEPDEESTGLEDDTNMVFSASGSKIKFDAGNTITLSTEITPTLIFADYGGDITMRAGDSISLHNAGNNAGYTDYYHDDGDDYYNEYHYNYDYKYQSTLWTNTGIIDLTTTDGMISVDNKGSIAALAEYDGVINFNGKTIIPEAGIGAKSEARGLINFNADTVMKKVDIGAWAETDRDIAEEDKSTITFNGDLVIDQAKTGAVAQYDSDIIFNKGLVIQAEDNAFYAESAGRIKTLTEGVDKVIKGNMRAYNGQIDALFDTPDSSFTGFTELREIEKVYSYDGDDEGTCPANPGPGDCGDVEYQDEEILDEGTCPIDPEPGDCGGGVDYGGCEDPDIDEGSHINITLRNGAFWDVTGDSTLTKLDNDSLVNMSDAAHTGTSVTAKNLSGTGTMVMDLDWTSNGGAKEKTEHSDYIVATESATGTQTVVSDPSTMHLDEMGIDDRLYFATLTNSDAVFTSPIIQQNVTKGSLYDYTIGITSETTVAAADAEATADRAATDTTTDWFFGTIGYTESPLVETGRINSQIMYDLVTDVDTLNKRMGDVRHMNTDPDGWWARTTYTHQDRDSYSGHSNRFELGKDFVMTRNDGSTIHQGVVFTYLRGKDSFADGNGKYNRYSGALYHTWLGNDGRYVDVVGRIGRVMGNSHTFLINGDQSDSSFGTWYQQASVETGRSYDLKDGWYFEPQAQLQYTHMNSKSYTSSDGINHDLDSVNSFIGRLGFRLGQNINEKTSWYLKGDILHEFSGDGGIMLTSSNGLERINYNRDGKDTWYDLGAGLTTELSPASSLWFEFERKFSGTYNNNWEFNGGISWKF</sequence>
<dbReference type="NCBIfam" id="TIGR01414">
    <property type="entry name" value="autotrans_barl"/>
    <property type="match status" value="1"/>
</dbReference>
<dbReference type="PROSITE" id="PS51208">
    <property type="entry name" value="AUTOTRANSPORTER"/>
    <property type="match status" value="1"/>
</dbReference>
<protein>
    <submittedName>
        <fullName evidence="2">Autotransporter outer membrane beta-barrel domain-containing protein</fullName>
    </submittedName>
</protein>
<evidence type="ECO:0000313" key="3">
    <source>
        <dbReference type="Proteomes" id="UP001206692"/>
    </source>
</evidence>
<keyword evidence="3" id="KW-1185">Reference proteome</keyword>
<dbReference type="InterPro" id="IPR036709">
    <property type="entry name" value="Autotransporte_beta_dom_sf"/>
</dbReference>
<evidence type="ECO:0000313" key="2">
    <source>
        <dbReference type="EMBL" id="MCQ5343477.1"/>
    </source>
</evidence>
<organism evidence="2 3">
    <name type="scientific">Megasphaera massiliensis</name>
    <dbReference type="NCBI Taxonomy" id="1232428"/>
    <lineage>
        <taxon>Bacteria</taxon>
        <taxon>Bacillati</taxon>
        <taxon>Bacillota</taxon>
        <taxon>Negativicutes</taxon>
        <taxon>Veillonellales</taxon>
        <taxon>Veillonellaceae</taxon>
        <taxon>Megasphaera</taxon>
    </lineage>
</organism>
<dbReference type="InterPro" id="IPR006315">
    <property type="entry name" value="OM_autotransptr_brl_dom"/>
</dbReference>
<feature type="domain" description="Autotransporter" evidence="1">
    <location>
        <begin position="1045"/>
        <end position="1310"/>
    </location>
</feature>
<dbReference type="EMBL" id="JANGEW010000024">
    <property type="protein sequence ID" value="MCQ5343477.1"/>
    <property type="molecule type" value="Genomic_DNA"/>
</dbReference>
<evidence type="ECO:0000259" key="1">
    <source>
        <dbReference type="PROSITE" id="PS51208"/>
    </source>
</evidence>
<dbReference type="RefSeq" id="WP_154254729.1">
    <property type="nucleotide sequence ID" value="NZ_JANGEM010000006.1"/>
</dbReference>
<dbReference type="InterPro" id="IPR005546">
    <property type="entry name" value="Autotransporte_beta"/>
</dbReference>
<dbReference type="Proteomes" id="UP001206692">
    <property type="component" value="Unassembled WGS sequence"/>
</dbReference>
<reference evidence="2 3" key="1">
    <citation type="submission" date="2022-06" db="EMBL/GenBank/DDBJ databases">
        <title>Isolation of gut microbiota from human fecal samples.</title>
        <authorList>
            <person name="Pamer E.G."/>
            <person name="Barat B."/>
            <person name="Waligurski E."/>
            <person name="Medina S."/>
            <person name="Paddock L."/>
            <person name="Mostad J."/>
        </authorList>
    </citation>
    <scope>NUCLEOTIDE SEQUENCE [LARGE SCALE GENOMIC DNA]</scope>
    <source>
        <strain evidence="2 3">DFI.1.1</strain>
    </source>
</reference>
<dbReference type="InterPro" id="IPR011050">
    <property type="entry name" value="Pectin_lyase_fold/virulence"/>
</dbReference>
<dbReference type="Gene3D" id="2.160.20.20">
    <property type="match status" value="1"/>
</dbReference>
<dbReference type="InterPro" id="IPR012332">
    <property type="entry name" value="Autotransporter_pectin_lyase_C"/>
</dbReference>